<evidence type="ECO:0000313" key="3">
    <source>
        <dbReference type="EMBL" id="NDL41245.1"/>
    </source>
</evidence>
<evidence type="ECO:0000313" key="4">
    <source>
        <dbReference type="Proteomes" id="UP000479300"/>
    </source>
</evidence>
<dbReference type="AlphaFoldDB" id="A0A6L9JU14"/>
<protein>
    <submittedName>
        <fullName evidence="3">Lytic transglycosylase catalytic</fullName>
    </submittedName>
</protein>
<feature type="transmembrane region" description="Helical" evidence="2">
    <location>
        <begin position="380"/>
        <end position="398"/>
    </location>
</feature>
<keyword evidence="2" id="KW-1133">Transmembrane helix</keyword>
<gene>
    <name evidence="3" type="ORF">GPY51_21460</name>
</gene>
<feature type="compositionally biased region" description="Pro residues" evidence="1">
    <location>
        <begin position="486"/>
        <end position="495"/>
    </location>
</feature>
<accession>A0A6L9JU14</accession>
<comment type="caution">
    <text evidence="3">The sequence shown here is derived from an EMBL/GenBank/DDBJ whole genome shotgun (WGS) entry which is preliminary data.</text>
</comment>
<organism evidence="3 4">
    <name type="scientific">Photorhabdus laumondii subsp. laumondii</name>
    <name type="common">Photorhabdus luminescens subsp. laumondii</name>
    <dbReference type="NCBI Taxonomy" id="141679"/>
    <lineage>
        <taxon>Bacteria</taxon>
        <taxon>Pseudomonadati</taxon>
        <taxon>Pseudomonadota</taxon>
        <taxon>Gammaproteobacteria</taxon>
        <taxon>Enterobacterales</taxon>
        <taxon>Morganellaceae</taxon>
        <taxon>Photorhabdus</taxon>
    </lineage>
</organism>
<dbReference type="EMBL" id="WSFA01000074">
    <property type="protein sequence ID" value="NDL41245.1"/>
    <property type="molecule type" value="Genomic_DNA"/>
</dbReference>
<name>A0A6L9JU14_PHOLM</name>
<proteinExistence type="predicted"/>
<evidence type="ECO:0000256" key="1">
    <source>
        <dbReference type="SAM" id="MobiDB-lite"/>
    </source>
</evidence>
<sequence>MSGNVDTIKEFLISLGFDVDEKGRGKFDSVLKGVTANVLKVGAAVEGAALTIVGFTTKIAMGLDKLYWQSQRTGATVAGIKALGYAVAQMGGSAEAAQGALENMARFMRNNPGAEGWLNRLGVQTRDSSGQMRDAASILAGVGQKLSNMPYYRANQYAQMLGIDENTLMAMRRGLAGFTADYQMMLQKTGFNADKAAQQANKFTTALHGFNALLGILRDKIGSNLAGGLASSFDSLRQKILDNFPKIEATLTKIIKGILWFADVFSRMVYRVVQGVGEIIDWWKGLDESSKMLIAMFGAIVVAWRLLNSAFLMSPIGMITVLIGALLLLYDDYKTWKEGGKSLIDWSKWEKDIDRAVSAFKTIGKWIKEGVDAVGGWKNAFLILGAAVATTWAVKMLAGFAKVSAALTPLLARLAPLLGLVAYGGYLYSDWDNIKQSAESSWDYNTRQIKRGIGDFGKWLGIDNDWANKHQGGLPNPITADIPGMPGAPAPPPSPEYDERGLRNNNPGNLNFAGQRGATRENGEGRFARFETAFDGLRALSRQLTLYAKRGLTTVRDIITKYAPPEENDTEGYIAFLAKWLGVDPNARLNLQDPQMLTAMMNGIIHRENGRNPYSSELINKAAFAGSGSVQQTTNITVHGATDAKATANEIANKQNGVNARLMQLQKQVS</sequence>
<reference evidence="3 4" key="1">
    <citation type="submission" date="2019-12" db="EMBL/GenBank/DDBJ databases">
        <title>Engineering Photorhabdus to improve their lethality against agricultural pests.</title>
        <authorList>
            <person name="Machado R.A.R."/>
        </authorList>
    </citation>
    <scope>NUCLEOTIDE SEQUENCE [LARGE SCALE GENOMIC DNA]</scope>
    <source>
        <strain evidence="3 4">EN01</strain>
    </source>
</reference>
<keyword evidence="2" id="KW-0472">Membrane</keyword>
<keyword evidence="2" id="KW-0812">Transmembrane</keyword>
<dbReference type="RefSeq" id="WP_162107684.1">
    <property type="nucleotide sequence ID" value="NZ_CAWPHK010000070.1"/>
</dbReference>
<feature type="region of interest" description="Disordered" evidence="1">
    <location>
        <begin position="483"/>
        <end position="518"/>
    </location>
</feature>
<feature type="transmembrane region" description="Helical" evidence="2">
    <location>
        <begin position="306"/>
        <end position="330"/>
    </location>
</feature>
<dbReference type="Proteomes" id="UP000479300">
    <property type="component" value="Unassembled WGS sequence"/>
</dbReference>
<evidence type="ECO:0000256" key="2">
    <source>
        <dbReference type="SAM" id="Phobius"/>
    </source>
</evidence>
<feature type="transmembrane region" description="Helical" evidence="2">
    <location>
        <begin position="410"/>
        <end position="428"/>
    </location>
</feature>